<keyword evidence="2" id="KW-1185">Reference proteome</keyword>
<dbReference type="KEGG" id="hgn:E6W36_01505"/>
<sequence>MGLRTGAELRRCAAPAVRRRRAPAFGGCFRRFDESFDSAIRPGDTVDPDVVRDGRLLGRAPVANLTVKSDGAVTIESPVIGDKPAIIAPCKPEVSTPAPRRR</sequence>
<dbReference type="AlphaFoldDB" id="A0A4D7C7V9"/>
<proteinExistence type="predicted"/>
<dbReference type="RefSeq" id="WP_222873546.1">
    <property type="nucleotide sequence ID" value="NZ_CP039704.1"/>
</dbReference>
<accession>A0A4D7C7V9</accession>
<name>A0A4D7C7V9_9SPHN</name>
<dbReference type="Proteomes" id="UP000298714">
    <property type="component" value="Chromosome"/>
</dbReference>
<evidence type="ECO:0000313" key="1">
    <source>
        <dbReference type="EMBL" id="QCI78783.1"/>
    </source>
</evidence>
<organism evidence="1 2">
    <name type="scientific">Hankyongella ginsenosidimutans</name>
    <dbReference type="NCBI Taxonomy" id="1763828"/>
    <lineage>
        <taxon>Bacteria</taxon>
        <taxon>Pseudomonadati</taxon>
        <taxon>Pseudomonadota</taxon>
        <taxon>Alphaproteobacteria</taxon>
        <taxon>Sphingomonadales</taxon>
        <taxon>Sphingomonadaceae</taxon>
        <taxon>Hankyongella</taxon>
    </lineage>
</organism>
<gene>
    <name evidence="1" type="ORF">E6W36_01505</name>
</gene>
<protein>
    <submittedName>
        <fullName evidence="1">Uncharacterized protein</fullName>
    </submittedName>
</protein>
<reference evidence="2" key="1">
    <citation type="submission" date="2019-04" db="EMBL/GenBank/DDBJ databases">
        <title>Complete genome sequence of Sphingomonas sp. W1-2-3.</title>
        <authorList>
            <person name="Im W.T."/>
        </authorList>
    </citation>
    <scope>NUCLEOTIDE SEQUENCE [LARGE SCALE GENOMIC DNA]</scope>
    <source>
        <strain evidence="2">W1-2-3</strain>
    </source>
</reference>
<dbReference type="EMBL" id="CP039704">
    <property type="protein sequence ID" value="QCI78783.1"/>
    <property type="molecule type" value="Genomic_DNA"/>
</dbReference>
<evidence type="ECO:0000313" key="2">
    <source>
        <dbReference type="Proteomes" id="UP000298714"/>
    </source>
</evidence>